<dbReference type="EMBL" id="JAWNGG020000073">
    <property type="protein sequence ID" value="KAK9303663.1"/>
    <property type="molecule type" value="Genomic_DNA"/>
</dbReference>
<evidence type="ECO:0000256" key="1">
    <source>
        <dbReference type="SAM" id="MobiDB-lite"/>
    </source>
</evidence>
<dbReference type="AlphaFoldDB" id="A0AAW1A1B6"/>
<evidence type="ECO:0000313" key="2">
    <source>
        <dbReference type="EMBL" id="KAK9303663.1"/>
    </source>
</evidence>
<feature type="region of interest" description="Disordered" evidence="1">
    <location>
        <begin position="51"/>
        <end position="102"/>
    </location>
</feature>
<feature type="compositionally biased region" description="Basic and acidic residues" evidence="1">
    <location>
        <begin position="79"/>
        <end position="96"/>
    </location>
</feature>
<feature type="compositionally biased region" description="Basic and acidic residues" evidence="1">
    <location>
        <begin position="62"/>
        <end position="72"/>
    </location>
</feature>
<comment type="caution">
    <text evidence="2">The sequence shown here is derived from an EMBL/GenBank/DDBJ whole genome shotgun (WGS) entry which is preliminary data.</text>
</comment>
<organism evidence="2 3">
    <name type="scientific">Tetragonisca angustula</name>
    <dbReference type="NCBI Taxonomy" id="166442"/>
    <lineage>
        <taxon>Eukaryota</taxon>
        <taxon>Metazoa</taxon>
        <taxon>Ecdysozoa</taxon>
        <taxon>Arthropoda</taxon>
        <taxon>Hexapoda</taxon>
        <taxon>Insecta</taxon>
        <taxon>Pterygota</taxon>
        <taxon>Neoptera</taxon>
        <taxon>Endopterygota</taxon>
        <taxon>Hymenoptera</taxon>
        <taxon>Apocrita</taxon>
        <taxon>Aculeata</taxon>
        <taxon>Apoidea</taxon>
        <taxon>Anthophila</taxon>
        <taxon>Apidae</taxon>
        <taxon>Tetragonisca</taxon>
    </lineage>
</organism>
<evidence type="ECO:0000313" key="3">
    <source>
        <dbReference type="Proteomes" id="UP001432146"/>
    </source>
</evidence>
<keyword evidence="3" id="KW-1185">Reference proteome</keyword>
<gene>
    <name evidence="2" type="ORF">QLX08_004673</name>
</gene>
<accession>A0AAW1A1B6</accession>
<sequence>MHMTSGQTLSSTGMCISILTKADRYDETWTHGIVILRPRSEEPLAKYRHHLANTRVQQQTKQQRDNARKREAISNGSRQESRRDGTGKRDVNRERTLPPSTL</sequence>
<name>A0AAW1A1B6_9HYME</name>
<proteinExistence type="predicted"/>
<dbReference type="Proteomes" id="UP001432146">
    <property type="component" value="Unassembled WGS sequence"/>
</dbReference>
<reference evidence="2 3" key="1">
    <citation type="submission" date="2024-05" db="EMBL/GenBank/DDBJ databases">
        <title>The nuclear and mitochondrial genome assemblies of Tetragonisca angustula (Apidae: Meliponini), a tiny yet remarkable pollinator in the Neotropics.</title>
        <authorList>
            <person name="Ferrari R."/>
            <person name="Ricardo P.C."/>
            <person name="Dias F.C."/>
            <person name="Araujo N.S."/>
            <person name="Soares D.O."/>
            <person name="Zhou Q.-S."/>
            <person name="Zhu C.-D."/>
            <person name="Coutinho L."/>
            <person name="Airas M.C."/>
            <person name="Batista T.M."/>
        </authorList>
    </citation>
    <scope>NUCLEOTIDE SEQUENCE [LARGE SCALE GENOMIC DNA]</scope>
    <source>
        <strain evidence="2">ASF017062</strain>
        <tissue evidence="2">Abdomen</tissue>
    </source>
</reference>
<protein>
    <submittedName>
        <fullName evidence="2">Uncharacterized protein</fullName>
    </submittedName>
</protein>